<dbReference type="EMBL" id="JAAAJB010001118">
    <property type="protein sequence ID" value="KAG0248970.1"/>
    <property type="molecule type" value="Genomic_DNA"/>
</dbReference>
<name>A0A9P6PNV9_9FUNG</name>
<sequence length="105" mass="12254">MGFYFLVVLFLLNVLIALMSDALSKSRKEGEQAWRKQLSEALAEGEITLRLLKTLGQYRPIKNLLDILRERPSFHKRTKRTPTYLFYLVRAQNTDSLKKSDPPEK</sequence>
<comment type="caution">
    <text evidence="2">The sequence shown here is derived from an EMBL/GenBank/DDBJ whole genome shotgun (WGS) entry which is preliminary data.</text>
</comment>
<protein>
    <recommendedName>
        <fullName evidence="4">Ion transport domain-containing protein</fullName>
    </recommendedName>
</protein>
<gene>
    <name evidence="2" type="ORF">DFQ27_000494</name>
</gene>
<evidence type="ECO:0008006" key="4">
    <source>
        <dbReference type="Google" id="ProtNLM"/>
    </source>
</evidence>
<proteinExistence type="predicted"/>
<evidence type="ECO:0000313" key="2">
    <source>
        <dbReference type="EMBL" id="KAG0248970.1"/>
    </source>
</evidence>
<keyword evidence="3" id="KW-1185">Reference proteome</keyword>
<feature type="chain" id="PRO_5040249649" description="Ion transport domain-containing protein" evidence="1">
    <location>
        <begin position="18"/>
        <end position="105"/>
    </location>
</feature>
<keyword evidence="1" id="KW-0732">Signal</keyword>
<evidence type="ECO:0000256" key="1">
    <source>
        <dbReference type="SAM" id="SignalP"/>
    </source>
</evidence>
<dbReference type="AlphaFoldDB" id="A0A9P6PNV9"/>
<organism evidence="2 3">
    <name type="scientific">Actinomortierella ambigua</name>
    <dbReference type="NCBI Taxonomy" id="1343610"/>
    <lineage>
        <taxon>Eukaryota</taxon>
        <taxon>Fungi</taxon>
        <taxon>Fungi incertae sedis</taxon>
        <taxon>Mucoromycota</taxon>
        <taxon>Mortierellomycotina</taxon>
        <taxon>Mortierellomycetes</taxon>
        <taxon>Mortierellales</taxon>
        <taxon>Mortierellaceae</taxon>
        <taxon>Actinomortierella</taxon>
    </lineage>
</organism>
<reference evidence="2" key="1">
    <citation type="journal article" date="2020" name="Fungal Divers.">
        <title>Resolving the Mortierellaceae phylogeny through synthesis of multi-gene phylogenetics and phylogenomics.</title>
        <authorList>
            <person name="Vandepol N."/>
            <person name="Liber J."/>
            <person name="Desiro A."/>
            <person name="Na H."/>
            <person name="Kennedy M."/>
            <person name="Barry K."/>
            <person name="Grigoriev I.V."/>
            <person name="Miller A.N."/>
            <person name="O'Donnell K."/>
            <person name="Stajich J.E."/>
            <person name="Bonito G."/>
        </authorList>
    </citation>
    <scope>NUCLEOTIDE SEQUENCE</scope>
    <source>
        <strain evidence="2">BC1065</strain>
    </source>
</reference>
<evidence type="ECO:0000313" key="3">
    <source>
        <dbReference type="Proteomes" id="UP000807716"/>
    </source>
</evidence>
<accession>A0A9P6PNV9</accession>
<feature type="signal peptide" evidence="1">
    <location>
        <begin position="1"/>
        <end position="17"/>
    </location>
</feature>
<dbReference type="Proteomes" id="UP000807716">
    <property type="component" value="Unassembled WGS sequence"/>
</dbReference>